<dbReference type="AlphaFoldDB" id="A0A813LX08"/>
<evidence type="ECO:0000313" key="4">
    <source>
        <dbReference type="Proteomes" id="UP000626109"/>
    </source>
</evidence>
<dbReference type="SUPFAM" id="SSF52949">
    <property type="entry name" value="Macro domain-like"/>
    <property type="match status" value="1"/>
</dbReference>
<comment type="caution">
    <text evidence="3">The sequence shown here is derived from an EMBL/GenBank/DDBJ whole genome shotgun (WGS) entry which is preliminary data.</text>
</comment>
<dbReference type="Gene3D" id="3.40.220.10">
    <property type="entry name" value="Leucine Aminopeptidase, subunit E, domain 1"/>
    <property type="match status" value="1"/>
</dbReference>
<evidence type="ECO:0000313" key="3">
    <source>
        <dbReference type="EMBL" id="CAE8743988.1"/>
    </source>
</evidence>
<evidence type="ECO:0000259" key="1">
    <source>
        <dbReference type="PROSITE" id="PS51154"/>
    </source>
</evidence>
<dbReference type="InterPro" id="IPR002589">
    <property type="entry name" value="Macro_dom"/>
</dbReference>
<dbReference type="EMBL" id="CAJNNW010037699">
    <property type="protein sequence ID" value="CAE8743988.1"/>
    <property type="molecule type" value="Genomic_DNA"/>
</dbReference>
<name>A0A813LX08_POLGL</name>
<keyword evidence="5" id="KW-1185">Reference proteome</keyword>
<dbReference type="PANTHER" id="PTHR11106:SF27">
    <property type="entry name" value="MACRO DOMAIN-CONTAINING PROTEIN"/>
    <property type="match status" value="1"/>
</dbReference>
<evidence type="ECO:0000313" key="5">
    <source>
        <dbReference type="Proteomes" id="UP000654075"/>
    </source>
</evidence>
<dbReference type="SMART" id="SM00506">
    <property type="entry name" value="A1pp"/>
    <property type="match status" value="1"/>
</dbReference>
<dbReference type="PROSITE" id="PS51154">
    <property type="entry name" value="MACRO"/>
    <property type="match status" value="1"/>
</dbReference>
<protein>
    <recommendedName>
        <fullName evidence="1">Macro domain-containing protein</fullName>
    </recommendedName>
</protein>
<sequence>MMEDYGAKVDLALKLFRREAGERLAAAVDLESKKGVPARRVLGDALILYPGSLSAELLHIIDEVYAADVASASTELPGSSIFALASLPGLKLREASCTVVVWRGDITRLAADAVVNAANEEGLGCFQPSHRCIDNVLHRAAGPRLREECRGCMARRGQPLAAGTRPLLTGAHNLPAKAVLHVTGPRIAVGAQPTPAAEGQLRAAYTGCLDTARENGLRSIAFCCISTGLFGYPQAAASEVALRAVKDWLTVPGHSDAIDYVIFDVFTDADERAYTELAPRIFAEG</sequence>
<dbReference type="OrthoDB" id="6133115at2759"/>
<dbReference type="Proteomes" id="UP000654075">
    <property type="component" value="Unassembled WGS sequence"/>
</dbReference>
<dbReference type="Pfam" id="PF01661">
    <property type="entry name" value="Macro"/>
    <property type="match status" value="1"/>
</dbReference>
<feature type="domain" description="Macro" evidence="1">
    <location>
        <begin position="86"/>
        <end position="282"/>
    </location>
</feature>
<dbReference type="OMA" id="REASCTV"/>
<dbReference type="PANTHER" id="PTHR11106">
    <property type="entry name" value="GANGLIOSIDE INDUCED DIFFERENTIATION ASSOCIATED PROTEIN 2-RELATED"/>
    <property type="match status" value="1"/>
</dbReference>
<evidence type="ECO:0000313" key="2">
    <source>
        <dbReference type="EMBL" id="CAE8625445.1"/>
    </source>
</evidence>
<organism evidence="3 4">
    <name type="scientific">Polarella glacialis</name>
    <name type="common">Dinoflagellate</name>
    <dbReference type="NCBI Taxonomy" id="89957"/>
    <lineage>
        <taxon>Eukaryota</taxon>
        <taxon>Sar</taxon>
        <taxon>Alveolata</taxon>
        <taxon>Dinophyceae</taxon>
        <taxon>Suessiales</taxon>
        <taxon>Suessiaceae</taxon>
        <taxon>Polarella</taxon>
    </lineage>
</organism>
<dbReference type="Proteomes" id="UP000626109">
    <property type="component" value="Unassembled WGS sequence"/>
</dbReference>
<dbReference type="InterPro" id="IPR043472">
    <property type="entry name" value="Macro_dom-like"/>
</dbReference>
<proteinExistence type="predicted"/>
<gene>
    <name evidence="2" type="ORF">PGLA1383_LOCUS42442</name>
    <name evidence="3" type="ORF">PGLA2088_LOCUS51672</name>
</gene>
<reference evidence="3" key="1">
    <citation type="submission" date="2021-02" db="EMBL/GenBank/DDBJ databases">
        <authorList>
            <person name="Dougan E. K."/>
            <person name="Rhodes N."/>
            <person name="Thang M."/>
            <person name="Chan C."/>
        </authorList>
    </citation>
    <scope>NUCLEOTIDE SEQUENCE</scope>
</reference>
<dbReference type="EMBL" id="CAJNNV010028677">
    <property type="protein sequence ID" value="CAE8625445.1"/>
    <property type="molecule type" value="Genomic_DNA"/>
</dbReference>
<accession>A0A813LX08</accession>